<proteinExistence type="predicted"/>
<accession>A0A7W5B5H9</accession>
<protein>
    <submittedName>
        <fullName evidence="1">Uncharacterized protein</fullName>
    </submittedName>
</protein>
<dbReference type="AlphaFoldDB" id="A0A7W5B5H9"/>
<dbReference type="Proteomes" id="UP000570361">
    <property type="component" value="Unassembled WGS sequence"/>
</dbReference>
<keyword evidence="2" id="KW-1185">Reference proteome</keyword>
<evidence type="ECO:0000313" key="1">
    <source>
        <dbReference type="EMBL" id="MBB3114798.1"/>
    </source>
</evidence>
<sequence>MSQFQVTQTLRTEKAFIIKGILLEGQLSKGMDIHVSLNNSLKVTGGIKEVRKNNDHYDIVIECSDQDEIELWEMLNLDGDVIIIQQS</sequence>
<evidence type="ECO:0000313" key="2">
    <source>
        <dbReference type="Proteomes" id="UP000570361"/>
    </source>
</evidence>
<comment type="caution">
    <text evidence="1">The sequence shown here is derived from an EMBL/GenBank/DDBJ whole genome shotgun (WGS) entry which is preliminary data.</text>
</comment>
<organism evidence="1 2">
    <name type="scientific">Paenibacillus phyllosphaerae</name>
    <dbReference type="NCBI Taxonomy" id="274593"/>
    <lineage>
        <taxon>Bacteria</taxon>
        <taxon>Bacillati</taxon>
        <taxon>Bacillota</taxon>
        <taxon>Bacilli</taxon>
        <taxon>Bacillales</taxon>
        <taxon>Paenibacillaceae</taxon>
        <taxon>Paenibacillus</taxon>
    </lineage>
</organism>
<dbReference type="EMBL" id="JACHXK010000047">
    <property type="protein sequence ID" value="MBB3114798.1"/>
    <property type="molecule type" value="Genomic_DNA"/>
</dbReference>
<name>A0A7W5B5H9_9BACL</name>
<reference evidence="1 2" key="1">
    <citation type="submission" date="2020-08" db="EMBL/GenBank/DDBJ databases">
        <title>Genomic Encyclopedia of Type Strains, Phase III (KMG-III): the genomes of soil and plant-associated and newly described type strains.</title>
        <authorList>
            <person name="Whitman W."/>
        </authorList>
    </citation>
    <scope>NUCLEOTIDE SEQUENCE [LARGE SCALE GENOMIC DNA]</scope>
    <source>
        <strain evidence="1 2">CECT 5862</strain>
    </source>
</reference>
<dbReference type="RefSeq" id="WP_183604804.1">
    <property type="nucleotide sequence ID" value="NZ_JACHXK010000047.1"/>
</dbReference>
<gene>
    <name evidence="1" type="ORF">FHS18_006959</name>
</gene>